<organism evidence="7 8">
    <name type="scientific">Fodinisporobacter ferrooxydans</name>
    <dbReference type="NCBI Taxonomy" id="2901836"/>
    <lineage>
        <taxon>Bacteria</taxon>
        <taxon>Bacillati</taxon>
        <taxon>Bacillota</taxon>
        <taxon>Bacilli</taxon>
        <taxon>Bacillales</taxon>
        <taxon>Alicyclobacillaceae</taxon>
        <taxon>Fodinisporobacter</taxon>
    </lineage>
</organism>
<comment type="pathway">
    <text evidence="1">Cofactor biosynthesis; adenosylcobalamin biosynthesis.</text>
</comment>
<gene>
    <name evidence="7" type="primary">cbiE</name>
    <name evidence="7" type="ORF">LSG31_18265</name>
</gene>
<name>A0ABY4CHA4_9BACL</name>
<evidence type="ECO:0000259" key="6">
    <source>
        <dbReference type="Pfam" id="PF00590"/>
    </source>
</evidence>
<dbReference type="InterPro" id="IPR050714">
    <property type="entry name" value="Cobalamin_biosynth_MTase"/>
</dbReference>
<dbReference type="InterPro" id="IPR012818">
    <property type="entry name" value="CbiE"/>
</dbReference>
<keyword evidence="4" id="KW-0808">Transferase</keyword>
<dbReference type="InterPro" id="IPR035996">
    <property type="entry name" value="4pyrrol_Methylase_sf"/>
</dbReference>
<sequence length="414" mass="46108">MDKWMYVIGIGDDGEQGLFPESIDNIRNADVLVGGDRQLAFFPDFAGEKIVLRAPLTKTVEELQAYRQEQRVVVLASGDPLFYGIGSYLVKKFGAGNVAVYPHLSSIQLAFARCGEAWQDARIISLHGRPILGFAQKLNGAEKAAVLTDDKNTPSAIANYLLQFEMTEYDVFVCENLGSGSERTAWYSLKDLVDQEFSPLNVVVLKRRPNQETKVFPLGIEDGQFSQRKPDRGLITKREIRVLSLAELQLPQHGVLWDIGACTGSVSIEAVHSQPCVRVFAIEKNAEDLVNLRENQVKFRADFVAVHGRAPDRLDEFDDPDAVFIGGSGGELEDVLHVCAVRLKPQGRIVINAATIETLYLAQQKLQQLDFHVSITLVQTARSKPILHLTRFEGMNPVYLITAWRTEKGQGEQK</sequence>
<dbReference type="EMBL" id="CP089291">
    <property type="protein sequence ID" value="UOF89798.1"/>
    <property type="molecule type" value="Genomic_DNA"/>
</dbReference>
<dbReference type="InterPro" id="IPR014008">
    <property type="entry name" value="Cbl_synth_MTase_CbiT"/>
</dbReference>
<keyword evidence="3" id="KW-0489">Methyltransferase</keyword>
<dbReference type="Proteomes" id="UP000830167">
    <property type="component" value="Chromosome"/>
</dbReference>
<dbReference type="RefSeq" id="WP_347436489.1">
    <property type="nucleotide sequence ID" value="NZ_CP089291.1"/>
</dbReference>
<evidence type="ECO:0000313" key="7">
    <source>
        <dbReference type="EMBL" id="UOF89798.1"/>
    </source>
</evidence>
<evidence type="ECO:0000256" key="2">
    <source>
        <dbReference type="ARBA" id="ARBA00022573"/>
    </source>
</evidence>
<dbReference type="SUPFAM" id="SSF53790">
    <property type="entry name" value="Tetrapyrrole methylase"/>
    <property type="match status" value="1"/>
</dbReference>
<dbReference type="InterPro" id="IPR014777">
    <property type="entry name" value="4pyrrole_Mease_sub1"/>
</dbReference>
<dbReference type="Pfam" id="PF00590">
    <property type="entry name" value="TP_methylase"/>
    <property type="match status" value="1"/>
</dbReference>
<dbReference type="InterPro" id="IPR006365">
    <property type="entry name" value="Cbl_synth_CobL"/>
</dbReference>
<evidence type="ECO:0000256" key="3">
    <source>
        <dbReference type="ARBA" id="ARBA00022603"/>
    </source>
</evidence>
<evidence type="ECO:0000313" key="8">
    <source>
        <dbReference type="Proteomes" id="UP000830167"/>
    </source>
</evidence>
<dbReference type="Gene3D" id="3.40.1010.10">
    <property type="entry name" value="Cobalt-precorrin-4 Transmethylase, Domain 1"/>
    <property type="match status" value="1"/>
</dbReference>
<dbReference type="InterPro" id="IPR014776">
    <property type="entry name" value="4pyrrole_Mease_sub2"/>
</dbReference>
<dbReference type="SUPFAM" id="SSF53335">
    <property type="entry name" value="S-adenosyl-L-methionine-dependent methyltransferases"/>
    <property type="match status" value="1"/>
</dbReference>
<dbReference type="Gene3D" id="3.40.50.150">
    <property type="entry name" value="Vaccinia Virus protein VP39"/>
    <property type="match status" value="1"/>
</dbReference>
<dbReference type="CDD" id="cd11644">
    <property type="entry name" value="Precorrin-6Y-MT"/>
    <property type="match status" value="1"/>
</dbReference>
<dbReference type="NCBIfam" id="TIGR02467">
    <property type="entry name" value="CbiE"/>
    <property type="match status" value="1"/>
</dbReference>
<keyword evidence="8" id="KW-1185">Reference proteome</keyword>
<protein>
    <submittedName>
        <fullName evidence="7">Precorrin-6y C5,15-methyltransferase (Decarboxylating) subunit CbiE</fullName>
    </submittedName>
</protein>
<accession>A0ABY4CHA4</accession>
<keyword evidence="2" id="KW-0169">Cobalamin biosynthesis</keyword>
<keyword evidence="5" id="KW-0949">S-adenosyl-L-methionine</keyword>
<evidence type="ECO:0000256" key="1">
    <source>
        <dbReference type="ARBA" id="ARBA00004953"/>
    </source>
</evidence>
<proteinExistence type="predicted"/>
<evidence type="ECO:0000256" key="5">
    <source>
        <dbReference type="ARBA" id="ARBA00022691"/>
    </source>
</evidence>
<dbReference type="PANTHER" id="PTHR43182">
    <property type="entry name" value="COBALT-PRECORRIN-6B C(15)-METHYLTRANSFERASE (DECARBOXYLATING)"/>
    <property type="match status" value="1"/>
</dbReference>
<dbReference type="InterPro" id="IPR029063">
    <property type="entry name" value="SAM-dependent_MTases_sf"/>
</dbReference>
<dbReference type="InterPro" id="IPR000878">
    <property type="entry name" value="4pyrrol_Mease"/>
</dbReference>
<dbReference type="PIRSF" id="PIRSF036428">
    <property type="entry name" value="CobL"/>
    <property type="match status" value="1"/>
</dbReference>
<reference evidence="7" key="1">
    <citation type="submission" date="2021-12" db="EMBL/GenBank/DDBJ databases">
        <title>Alicyclobacillaceae gen. nov., sp. nov., isolated from chalcocite enrichment system.</title>
        <authorList>
            <person name="Jiang Z."/>
        </authorList>
    </citation>
    <scope>NUCLEOTIDE SEQUENCE</scope>
    <source>
        <strain evidence="7">MYW30-H2</strain>
    </source>
</reference>
<feature type="domain" description="Tetrapyrrole methylase" evidence="6">
    <location>
        <begin position="6"/>
        <end position="190"/>
    </location>
</feature>
<dbReference type="NCBIfam" id="TIGR02469">
    <property type="entry name" value="CbiT"/>
    <property type="match status" value="1"/>
</dbReference>
<dbReference type="Gene3D" id="3.30.950.10">
    <property type="entry name" value="Methyltransferase, Cobalt-precorrin-4 Transmethylase, Domain 2"/>
    <property type="match status" value="1"/>
</dbReference>
<evidence type="ECO:0000256" key="4">
    <source>
        <dbReference type="ARBA" id="ARBA00022679"/>
    </source>
</evidence>
<dbReference type="PANTHER" id="PTHR43182:SF1">
    <property type="entry name" value="COBALT-PRECORRIN-7 C(5)-METHYLTRANSFERASE"/>
    <property type="match status" value="1"/>
</dbReference>